<organism evidence="8 9">
    <name type="scientific">Psychromonas arctica</name>
    <dbReference type="NCBI Taxonomy" id="168275"/>
    <lineage>
        <taxon>Bacteria</taxon>
        <taxon>Pseudomonadati</taxon>
        <taxon>Pseudomonadota</taxon>
        <taxon>Gammaproteobacteria</taxon>
        <taxon>Alteromonadales</taxon>
        <taxon>Psychromonadaceae</taxon>
        <taxon>Psychromonas</taxon>
    </lineage>
</organism>
<keyword evidence="6" id="KW-0813">Transport</keyword>
<evidence type="ECO:0000256" key="3">
    <source>
        <dbReference type="ARBA" id="ARBA00022692"/>
    </source>
</evidence>
<sequence length="290" mass="30766">MISDVYNLFIEPFSDFSFMQRALWGCIVLSISATPIGVFLTLRRMSLTGDAMAHAILPGAAIGFLISGVSIIAMTIGGIIAGCIVAILAGIVARYSNAEEDSSLAAFYLLSLAAGVLIISAKGSNVDLLHVLFGSVLALNNDALILLTSIATISVLSLTVLYRPLVFECVDPDFFKSVSKLSAIAHYAFLLLVVLNLVAGFHALGTLMSVGLMILPAAISRFWSEKLGVMLLIALLTSIISSYLGLFLSFHVSFATSPAIVLVMGIIYIVSLLFGQHGGLLSKKSHKLHS</sequence>
<dbReference type="Proteomes" id="UP001366060">
    <property type="component" value="Unassembled WGS sequence"/>
</dbReference>
<dbReference type="Gene3D" id="1.10.3470.10">
    <property type="entry name" value="ABC transporter involved in vitamin B12 uptake, BtuC"/>
    <property type="match status" value="1"/>
</dbReference>
<dbReference type="InterPro" id="IPR001626">
    <property type="entry name" value="ABC_TroCD"/>
</dbReference>
<comment type="caution">
    <text evidence="8">The sequence shown here is derived from an EMBL/GenBank/DDBJ whole genome shotgun (WGS) entry which is preliminary data.</text>
</comment>
<protein>
    <submittedName>
        <fullName evidence="8">Metal ABC transporter permease</fullName>
    </submittedName>
</protein>
<evidence type="ECO:0000256" key="6">
    <source>
        <dbReference type="RuleBase" id="RU003943"/>
    </source>
</evidence>
<evidence type="ECO:0000313" key="9">
    <source>
        <dbReference type="Proteomes" id="UP001366060"/>
    </source>
</evidence>
<feature type="transmembrane region" description="Helical" evidence="7">
    <location>
        <begin position="227"/>
        <end position="248"/>
    </location>
</feature>
<evidence type="ECO:0000256" key="7">
    <source>
        <dbReference type="SAM" id="Phobius"/>
    </source>
</evidence>
<proteinExistence type="inferred from homology"/>
<feature type="transmembrane region" description="Helical" evidence="7">
    <location>
        <begin position="144"/>
        <end position="164"/>
    </location>
</feature>
<evidence type="ECO:0000256" key="2">
    <source>
        <dbReference type="ARBA" id="ARBA00008034"/>
    </source>
</evidence>
<name>A0ABU9HC50_9GAMM</name>
<dbReference type="SUPFAM" id="SSF81345">
    <property type="entry name" value="ABC transporter involved in vitamin B12 uptake, BtuC"/>
    <property type="match status" value="1"/>
</dbReference>
<dbReference type="InterPro" id="IPR037294">
    <property type="entry name" value="ABC_BtuC-like"/>
</dbReference>
<dbReference type="RefSeq" id="WP_341628029.1">
    <property type="nucleotide sequence ID" value="NZ_JBAKBA010000020.1"/>
</dbReference>
<accession>A0ABU9HC50</accession>
<gene>
    <name evidence="8" type="ORF">V6255_10055</name>
</gene>
<keyword evidence="5 7" id="KW-0472">Membrane</keyword>
<dbReference type="EMBL" id="JBAKBA010000020">
    <property type="protein sequence ID" value="MEL0659478.1"/>
    <property type="molecule type" value="Genomic_DNA"/>
</dbReference>
<keyword evidence="4 7" id="KW-1133">Transmembrane helix</keyword>
<evidence type="ECO:0000256" key="4">
    <source>
        <dbReference type="ARBA" id="ARBA00022989"/>
    </source>
</evidence>
<feature type="transmembrane region" description="Helical" evidence="7">
    <location>
        <begin position="105"/>
        <end position="123"/>
    </location>
</feature>
<dbReference type="PANTHER" id="PTHR30477:SF13">
    <property type="entry name" value="IRON TRANSPORT SYSTEM MEMBRANE PROTEIN HI_0360-RELATED"/>
    <property type="match status" value="1"/>
</dbReference>
<keyword evidence="9" id="KW-1185">Reference proteome</keyword>
<evidence type="ECO:0000256" key="1">
    <source>
        <dbReference type="ARBA" id="ARBA00004141"/>
    </source>
</evidence>
<dbReference type="PANTHER" id="PTHR30477">
    <property type="entry name" value="ABC-TRANSPORTER METAL-BINDING PROTEIN"/>
    <property type="match status" value="1"/>
</dbReference>
<comment type="subcellular location">
    <subcellularLocation>
        <location evidence="6">Cell membrane</location>
        <topology evidence="6">Multi-pass membrane protein</topology>
    </subcellularLocation>
    <subcellularLocation>
        <location evidence="1">Membrane</location>
        <topology evidence="1">Multi-pass membrane protein</topology>
    </subcellularLocation>
</comment>
<comment type="similarity">
    <text evidence="2 6">Belongs to the ABC-3 integral membrane protein family.</text>
</comment>
<feature type="transmembrane region" description="Helical" evidence="7">
    <location>
        <begin position="62"/>
        <end position="93"/>
    </location>
</feature>
<evidence type="ECO:0000256" key="5">
    <source>
        <dbReference type="ARBA" id="ARBA00023136"/>
    </source>
</evidence>
<reference evidence="8 9" key="1">
    <citation type="submission" date="2024-02" db="EMBL/GenBank/DDBJ databases">
        <title>Bacteria isolated from the canopy kelp, Nereocystis luetkeana.</title>
        <authorList>
            <person name="Pfister C.A."/>
            <person name="Younker I.T."/>
            <person name="Light S.H."/>
        </authorList>
    </citation>
    <scope>NUCLEOTIDE SEQUENCE [LARGE SCALE GENOMIC DNA]</scope>
    <source>
        <strain evidence="8 9">TI.2.07</strain>
    </source>
</reference>
<evidence type="ECO:0000313" key="8">
    <source>
        <dbReference type="EMBL" id="MEL0659478.1"/>
    </source>
</evidence>
<dbReference type="Pfam" id="PF00950">
    <property type="entry name" value="ABC-3"/>
    <property type="match status" value="1"/>
</dbReference>
<keyword evidence="3 6" id="KW-0812">Transmembrane</keyword>
<feature type="transmembrane region" description="Helical" evidence="7">
    <location>
        <begin position="22"/>
        <end position="42"/>
    </location>
</feature>
<feature type="transmembrane region" description="Helical" evidence="7">
    <location>
        <begin position="254"/>
        <end position="274"/>
    </location>
</feature>
<feature type="transmembrane region" description="Helical" evidence="7">
    <location>
        <begin position="184"/>
        <end position="215"/>
    </location>
</feature>